<dbReference type="Proteomes" id="UP001345691">
    <property type="component" value="Unassembled WGS sequence"/>
</dbReference>
<feature type="region of interest" description="Disordered" evidence="1">
    <location>
        <begin position="654"/>
        <end position="687"/>
    </location>
</feature>
<organism evidence="3 4">
    <name type="scientific">Exophiala sideris</name>
    <dbReference type="NCBI Taxonomy" id="1016849"/>
    <lineage>
        <taxon>Eukaryota</taxon>
        <taxon>Fungi</taxon>
        <taxon>Dikarya</taxon>
        <taxon>Ascomycota</taxon>
        <taxon>Pezizomycotina</taxon>
        <taxon>Eurotiomycetes</taxon>
        <taxon>Chaetothyriomycetidae</taxon>
        <taxon>Chaetothyriales</taxon>
        <taxon>Herpotrichiellaceae</taxon>
        <taxon>Exophiala</taxon>
    </lineage>
</organism>
<accession>A0ABR0JIN6</accession>
<dbReference type="EMBL" id="JAVRRF010000005">
    <property type="protein sequence ID" value="KAK5065845.1"/>
    <property type="molecule type" value="Genomic_DNA"/>
</dbReference>
<feature type="transmembrane region" description="Helical" evidence="2">
    <location>
        <begin position="116"/>
        <end position="136"/>
    </location>
</feature>
<gene>
    <name evidence="3" type="ORF">LTR69_003395</name>
</gene>
<comment type="caution">
    <text evidence="3">The sequence shown here is derived from an EMBL/GenBank/DDBJ whole genome shotgun (WGS) entry which is preliminary data.</text>
</comment>
<keyword evidence="2" id="KW-0812">Transmembrane</keyword>
<feature type="transmembrane region" description="Helical" evidence="2">
    <location>
        <begin position="595"/>
        <end position="617"/>
    </location>
</feature>
<keyword evidence="2" id="KW-1133">Transmembrane helix</keyword>
<name>A0ABR0JIN6_9EURO</name>
<evidence type="ECO:0000313" key="3">
    <source>
        <dbReference type="EMBL" id="KAK5065845.1"/>
    </source>
</evidence>
<feature type="transmembrane region" description="Helical" evidence="2">
    <location>
        <begin position="38"/>
        <end position="62"/>
    </location>
</feature>
<protein>
    <submittedName>
        <fullName evidence="3">Uncharacterized protein</fullName>
    </submittedName>
</protein>
<keyword evidence="4" id="KW-1185">Reference proteome</keyword>
<evidence type="ECO:0000256" key="1">
    <source>
        <dbReference type="SAM" id="MobiDB-lite"/>
    </source>
</evidence>
<reference evidence="3 4" key="1">
    <citation type="submission" date="2023-08" db="EMBL/GenBank/DDBJ databases">
        <title>Black Yeasts Isolated from many extreme environments.</title>
        <authorList>
            <person name="Coleine C."/>
            <person name="Stajich J.E."/>
            <person name="Selbmann L."/>
        </authorList>
    </citation>
    <scope>NUCLEOTIDE SEQUENCE [LARGE SCALE GENOMIC DNA]</scope>
    <source>
        <strain evidence="3 4">CCFEE 6328</strain>
    </source>
</reference>
<evidence type="ECO:0000313" key="4">
    <source>
        <dbReference type="Proteomes" id="UP001345691"/>
    </source>
</evidence>
<proteinExistence type="predicted"/>
<keyword evidence="2" id="KW-0472">Membrane</keyword>
<feature type="compositionally biased region" description="Basic and acidic residues" evidence="1">
    <location>
        <begin position="718"/>
        <end position="730"/>
    </location>
</feature>
<feature type="region of interest" description="Disordered" evidence="1">
    <location>
        <begin position="718"/>
        <end position="786"/>
    </location>
</feature>
<sequence length="913" mass="101220">MADALDPATIVYQGFWTDWSKGQVWGLTLTLSPTHTSILTNALTMFVTISGIQLWTIIRYTLHQRGVRPQPEDMTPHLRHEQLILRNAGSDLATAWLMFILAWFSRKATGRRSLRSYSIGILALLYAVLFMVAGIFSNRAISAGTINGGSAVLSRSKQCGVWNETYFELVNNAFSYTDEDEFGLFTQYSAKLAHDIQLSLEYAQECYLSQASTFNVSSVGMPSSTNSSTLCHTFRSPRLTWQHGEGSCPFQQPDICLNNSRAVVIETDNIDSHIDLGINADSRHRLQYQRKLTCAVLDDTDHVSGWDGSVVNSSESRPAPNAAHAFYGPSNYKNTPYTYSIANFASFYDNFSAQVTLPYQLDAEMAYGETYPQWSVSQFAPIQELVQSDADLILFFLSFTGMYLDSPVDDPWFSAHEEQVFDTQLPFLNQRYARDKAISTLACTEQHQFCTSNGTCTGFLGFDQVQNVERFNNALSPHQNATFDRMLRAVTASSIWNVVFQLAITTAPMMASSETFSGSSGDVVSQALPPDQWERELTYWFSIAMAQLQRTVVQWATGQIVPEPQYVEYLLPPTLEQDVWFCHNFIVPSTAYQSFSVVAIFLIFGFGSLLVIVSVTIERLGAVTRRCLGRPAPGSDWRQDDMLGLESSIRLGQLRRPATPGDDGSQASRQSSETGSDLELGTINPTSNKHRISSQVLGLDDPAFSLFNGHFDSFDTGCRRAHESPSRSEEGIDVTIVFDDGSSPAGHLPVNILDDEQDRRSRRPTSNPPSSPLSWRSQDSRAHSVGRELTRVYEGLAIRYPAPVRTRDMQQTPSPPFDTMPRSGRAYHSVRALLEPYCGFMRHHMMSTNAPSEVAVATAAAIATDTTFNQFISFEATVATATTIATDTTVNQFISLEATVATAAATATDTTVN</sequence>
<evidence type="ECO:0000256" key="2">
    <source>
        <dbReference type="SAM" id="Phobius"/>
    </source>
</evidence>
<feature type="compositionally biased region" description="Polar residues" evidence="1">
    <location>
        <begin position="665"/>
        <end position="675"/>
    </location>
</feature>